<name>A0ABW6A5R7_9BACT</name>
<dbReference type="EMBL" id="JBHUOZ010000003">
    <property type="protein sequence ID" value="MFD2920689.1"/>
    <property type="molecule type" value="Genomic_DNA"/>
</dbReference>
<accession>A0ABW6A5R7</accession>
<dbReference type="InterPro" id="IPR000200">
    <property type="entry name" value="Peptidase_C10"/>
</dbReference>
<reference evidence="2" key="1">
    <citation type="journal article" date="2019" name="Int. J. Syst. Evol. Microbiol.">
        <title>The Global Catalogue of Microorganisms (GCM) 10K type strain sequencing project: providing services to taxonomists for standard genome sequencing and annotation.</title>
        <authorList>
            <consortium name="The Broad Institute Genomics Platform"/>
            <consortium name="The Broad Institute Genome Sequencing Center for Infectious Disease"/>
            <person name="Wu L."/>
            <person name="Ma J."/>
        </authorList>
    </citation>
    <scope>NUCLEOTIDE SEQUENCE [LARGE SCALE GENOMIC DNA]</scope>
    <source>
        <strain evidence="2">KCTC 23299</strain>
    </source>
</reference>
<dbReference type="InterPro" id="IPR038765">
    <property type="entry name" value="Papain-like_cys_pep_sf"/>
</dbReference>
<organism evidence="1 2">
    <name type="scientific">Terrimonas rubra</name>
    <dbReference type="NCBI Taxonomy" id="1035890"/>
    <lineage>
        <taxon>Bacteria</taxon>
        <taxon>Pseudomonadati</taxon>
        <taxon>Bacteroidota</taxon>
        <taxon>Chitinophagia</taxon>
        <taxon>Chitinophagales</taxon>
        <taxon>Chitinophagaceae</taxon>
        <taxon>Terrimonas</taxon>
    </lineage>
</organism>
<dbReference type="Gene3D" id="3.90.70.50">
    <property type="entry name" value="Peptidase C10, streptopain"/>
    <property type="match status" value="1"/>
</dbReference>
<evidence type="ECO:0000313" key="2">
    <source>
        <dbReference type="Proteomes" id="UP001597511"/>
    </source>
</evidence>
<dbReference type="SUPFAM" id="SSF54001">
    <property type="entry name" value="Cysteine proteinases"/>
    <property type="match status" value="1"/>
</dbReference>
<sequence length="258" mass="30356">MKTIKMLSLVIGIVLLVYLFVSTSFPFFPDKSKCMEENSYLTKTRWQQMGGFEQYTPDSMRTGCWSTALAQIAYYHRLKPFGHISYTSRQNYLINETLDSTQFDFGLFAAAIDTTTSRQTIEQLAKYNYYAALVVQKDFGTDRYMHKLAPARLFEQHYKMKVERYIAWRKILPYTLGKLEKIIYREINEQRPVFLHFANLKDFGHSVVIDGYCYKNGRFMIHTNQGQGGPTDGWYDFYKGILRPDDHALRVIYTFKPY</sequence>
<dbReference type="Proteomes" id="UP001597511">
    <property type="component" value="Unassembled WGS sequence"/>
</dbReference>
<dbReference type="InterPro" id="IPR044934">
    <property type="entry name" value="Streptopain_sf"/>
</dbReference>
<dbReference type="Pfam" id="PF01640">
    <property type="entry name" value="Peptidase_C10"/>
    <property type="match status" value="1"/>
</dbReference>
<keyword evidence="2" id="KW-1185">Reference proteome</keyword>
<comment type="caution">
    <text evidence="1">The sequence shown here is derived from an EMBL/GenBank/DDBJ whole genome shotgun (WGS) entry which is preliminary data.</text>
</comment>
<gene>
    <name evidence="1" type="ORF">ACFS6H_13275</name>
</gene>
<dbReference type="RefSeq" id="WP_386099525.1">
    <property type="nucleotide sequence ID" value="NZ_JBHUOZ010000003.1"/>
</dbReference>
<proteinExistence type="predicted"/>
<protein>
    <submittedName>
        <fullName evidence="1">C10 family peptidase</fullName>
    </submittedName>
</protein>
<evidence type="ECO:0000313" key="1">
    <source>
        <dbReference type="EMBL" id="MFD2920689.1"/>
    </source>
</evidence>